<sequence length="46" mass="5542">MLTIKDNDTTNELPPFLNTWPRMYSFVLLNLVALILLFYWFTKAFE</sequence>
<protein>
    <submittedName>
        <fullName evidence="2">Uncharacterized protein</fullName>
    </submittedName>
</protein>
<evidence type="ECO:0000256" key="1">
    <source>
        <dbReference type="SAM" id="Phobius"/>
    </source>
</evidence>
<evidence type="ECO:0000313" key="3">
    <source>
        <dbReference type="Proteomes" id="UP001232063"/>
    </source>
</evidence>
<reference evidence="2" key="1">
    <citation type="submission" date="2023-05" db="EMBL/GenBank/DDBJ databases">
        <authorList>
            <person name="Zhang X."/>
        </authorList>
    </citation>
    <scope>NUCLEOTIDE SEQUENCE</scope>
    <source>
        <strain evidence="2">BD1B2-1</strain>
    </source>
</reference>
<name>A0AAE3RBG3_9BACT</name>
<feature type="transmembrane region" description="Helical" evidence="1">
    <location>
        <begin position="23"/>
        <end position="41"/>
    </location>
</feature>
<dbReference type="Proteomes" id="UP001232063">
    <property type="component" value="Unassembled WGS sequence"/>
</dbReference>
<gene>
    <name evidence="2" type="ORF">QNI22_30225</name>
</gene>
<organism evidence="2 3">
    <name type="scientific">Xanthocytophaga agilis</name>
    <dbReference type="NCBI Taxonomy" id="3048010"/>
    <lineage>
        <taxon>Bacteria</taxon>
        <taxon>Pseudomonadati</taxon>
        <taxon>Bacteroidota</taxon>
        <taxon>Cytophagia</taxon>
        <taxon>Cytophagales</taxon>
        <taxon>Rhodocytophagaceae</taxon>
        <taxon>Xanthocytophaga</taxon>
    </lineage>
</organism>
<proteinExistence type="predicted"/>
<keyword evidence="1" id="KW-0472">Membrane</keyword>
<comment type="caution">
    <text evidence="2">The sequence shown here is derived from an EMBL/GenBank/DDBJ whole genome shotgun (WGS) entry which is preliminary data.</text>
</comment>
<dbReference type="EMBL" id="JASJOU010000014">
    <property type="protein sequence ID" value="MDJ1504979.1"/>
    <property type="molecule type" value="Genomic_DNA"/>
</dbReference>
<accession>A0AAE3RBG3</accession>
<keyword evidence="3" id="KW-1185">Reference proteome</keyword>
<evidence type="ECO:0000313" key="2">
    <source>
        <dbReference type="EMBL" id="MDJ1504979.1"/>
    </source>
</evidence>
<keyword evidence="1" id="KW-1133">Transmembrane helix</keyword>
<keyword evidence="1" id="KW-0812">Transmembrane</keyword>
<dbReference type="AlphaFoldDB" id="A0AAE3RBG3"/>